<comment type="caution">
    <text evidence="1">The sequence shown here is derived from an EMBL/GenBank/DDBJ whole genome shotgun (WGS) entry which is preliminary data.</text>
</comment>
<reference evidence="1" key="1">
    <citation type="submission" date="2019-08" db="EMBL/GenBank/DDBJ databases">
        <authorList>
            <person name="Kucharzyk K."/>
            <person name="Murdoch R.W."/>
            <person name="Higgins S."/>
            <person name="Loffler F."/>
        </authorList>
    </citation>
    <scope>NUCLEOTIDE SEQUENCE</scope>
</reference>
<sequence>MKNAYFLLFAFILLGCNIQPEKAMSNKRLFKIQKKSHKLFEAYDFYTDQGINLLSENSKISFLPFENGKEKQIIIKYNSYYLLLNTIKIENFGYGYSTRTPSLPQCEGTWSYDTIAINSNNSSELLISKRILNAQIFYFFKKMDNDTNKIIVSEYCKLLRRDDSSQECDINIRSWSELEKEAKEKIKINECIMELRNGVVVKVEQKYSKACDCNIYSKLSNTNYSLYRSHHLSFFILKIISTFW</sequence>
<gene>
    <name evidence="1" type="ORF">SDC9_72056</name>
</gene>
<organism evidence="1">
    <name type="scientific">bioreactor metagenome</name>
    <dbReference type="NCBI Taxonomy" id="1076179"/>
    <lineage>
        <taxon>unclassified sequences</taxon>
        <taxon>metagenomes</taxon>
        <taxon>ecological metagenomes</taxon>
    </lineage>
</organism>
<evidence type="ECO:0008006" key="2">
    <source>
        <dbReference type="Google" id="ProtNLM"/>
    </source>
</evidence>
<protein>
    <recommendedName>
        <fullName evidence="2">Lipoprotein</fullName>
    </recommendedName>
</protein>
<dbReference type="PROSITE" id="PS51257">
    <property type="entry name" value="PROKAR_LIPOPROTEIN"/>
    <property type="match status" value="1"/>
</dbReference>
<name>A0A644YAP2_9ZZZZ</name>
<proteinExistence type="predicted"/>
<evidence type="ECO:0000313" key="1">
    <source>
        <dbReference type="EMBL" id="MPM25560.1"/>
    </source>
</evidence>
<dbReference type="AlphaFoldDB" id="A0A644YAP2"/>
<accession>A0A644YAP2</accession>
<dbReference type="EMBL" id="VSSQ01004525">
    <property type="protein sequence ID" value="MPM25560.1"/>
    <property type="molecule type" value="Genomic_DNA"/>
</dbReference>